<gene>
    <name evidence="1" type="ORF">LCGC14_0374480</name>
</gene>
<dbReference type="EMBL" id="LAZR01000300">
    <property type="protein sequence ID" value="KKN76058.1"/>
    <property type="molecule type" value="Genomic_DNA"/>
</dbReference>
<comment type="caution">
    <text evidence="1">The sequence shown here is derived from an EMBL/GenBank/DDBJ whole genome shotgun (WGS) entry which is preliminary data.</text>
</comment>
<accession>A0A0F9WCX6</accession>
<dbReference type="AlphaFoldDB" id="A0A0F9WCX6"/>
<name>A0A0F9WCX6_9ZZZZ</name>
<evidence type="ECO:0000313" key="1">
    <source>
        <dbReference type="EMBL" id="KKN76058.1"/>
    </source>
</evidence>
<reference evidence="1" key="1">
    <citation type="journal article" date="2015" name="Nature">
        <title>Complex archaea that bridge the gap between prokaryotes and eukaryotes.</title>
        <authorList>
            <person name="Spang A."/>
            <person name="Saw J.H."/>
            <person name="Jorgensen S.L."/>
            <person name="Zaremba-Niedzwiedzka K."/>
            <person name="Martijn J."/>
            <person name="Lind A.E."/>
            <person name="van Eijk R."/>
            <person name="Schleper C."/>
            <person name="Guy L."/>
            <person name="Ettema T.J."/>
        </authorList>
    </citation>
    <scope>NUCLEOTIDE SEQUENCE</scope>
</reference>
<proteinExistence type="predicted"/>
<protein>
    <submittedName>
        <fullName evidence="1">Uncharacterized protein</fullName>
    </submittedName>
</protein>
<organism evidence="1">
    <name type="scientific">marine sediment metagenome</name>
    <dbReference type="NCBI Taxonomy" id="412755"/>
    <lineage>
        <taxon>unclassified sequences</taxon>
        <taxon>metagenomes</taxon>
        <taxon>ecological metagenomes</taxon>
    </lineage>
</organism>
<sequence>MVDGITQEQIDVIQARVKTTPPKTTTKKQLKFKKSKRTSLGKIKLFKKPLINVAASDKLARELIRKPSGRFNLLTDVKVPPRKFDLIKGKLDESTQITNKKEMRFL</sequence>